<dbReference type="PANTHER" id="PTHR21427:SF19">
    <property type="entry name" value="UBIQUINONE BIOSYNTHESIS PROTEIN COQ9, MITOCHONDRIAL"/>
    <property type="match status" value="1"/>
</dbReference>
<feature type="compositionally biased region" description="Basic and acidic residues" evidence="9">
    <location>
        <begin position="70"/>
        <end position="87"/>
    </location>
</feature>
<dbReference type="NCBIfam" id="TIGR02396">
    <property type="entry name" value="diverge_rpsU"/>
    <property type="match status" value="1"/>
</dbReference>
<evidence type="ECO:0000256" key="8">
    <source>
        <dbReference type="RuleBase" id="RU366063"/>
    </source>
</evidence>
<gene>
    <name evidence="11" type="ORF">V6N12_042313</name>
</gene>
<dbReference type="Proteomes" id="UP001472677">
    <property type="component" value="Unassembled WGS sequence"/>
</dbReference>
<comment type="subcellular location">
    <subcellularLocation>
        <location evidence="1 8">Mitochondrion</location>
    </subcellularLocation>
</comment>
<dbReference type="EMBL" id="JBBPBM010000015">
    <property type="protein sequence ID" value="KAK8559025.1"/>
    <property type="molecule type" value="Genomic_DNA"/>
</dbReference>
<keyword evidence="7 8" id="KW-0496">Mitochondrion</keyword>
<evidence type="ECO:0000313" key="11">
    <source>
        <dbReference type="EMBL" id="KAK8559025.1"/>
    </source>
</evidence>
<keyword evidence="4 8" id="KW-0831">Ubiquinone biosynthesis</keyword>
<dbReference type="InterPro" id="IPR012762">
    <property type="entry name" value="Ubiq_biosynth_COQ9"/>
</dbReference>
<dbReference type="InterPro" id="IPR013718">
    <property type="entry name" value="COQ9_C"/>
</dbReference>
<evidence type="ECO:0000259" key="10">
    <source>
        <dbReference type="Pfam" id="PF08511"/>
    </source>
</evidence>
<feature type="domain" description="COQ9 C-terminal" evidence="10">
    <location>
        <begin position="194"/>
        <end position="264"/>
    </location>
</feature>
<evidence type="ECO:0000256" key="3">
    <source>
        <dbReference type="ARBA" id="ARBA00010766"/>
    </source>
</evidence>
<keyword evidence="6 8" id="KW-0446">Lipid-binding</keyword>
<dbReference type="Gene3D" id="1.10.357.10">
    <property type="entry name" value="Tetracycline Repressor, domain 2"/>
    <property type="match status" value="1"/>
</dbReference>
<reference evidence="11 12" key="1">
    <citation type="journal article" date="2024" name="G3 (Bethesda)">
        <title>Genome assembly of Hibiscus sabdariffa L. provides insights into metabolisms of medicinal natural products.</title>
        <authorList>
            <person name="Kim T."/>
        </authorList>
    </citation>
    <scope>NUCLEOTIDE SEQUENCE [LARGE SCALE GENOMIC DNA]</scope>
    <source>
        <strain evidence="11">TK-2024</strain>
        <tissue evidence="11">Old leaves</tissue>
    </source>
</reference>
<feature type="region of interest" description="Disordered" evidence="9">
    <location>
        <begin position="45"/>
        <end position="87"/>
    </location>
</feature>
<evidence type="ECO:0000256" key="7">
    <source>
        <dbReference type="ARBA" id="ARBA00023128"/>
    </source>
</evidence>
<evidence type="ECO:0000256" key="2">
    <source>
        <dbReference type="ARBA" id="ARBA00004749"/>
    </source>
</evidence>
<comment type="pathway">
    <text evidence="2 8">Cofactor biosynthesis; ubiquinone biosynthesis.</text>
</comment>
<dbReference type="Pfam" id="PF08511">
    <property type="entry name" value="COQ9"/>
    <property type="match status" value="1"/>
</dbReference>
<evidence type="ECO:0000256" key="6">
    <source>
        <dbReference type="ARBA" id="ARBA00023121"/>
    </source>
</evidence>
<accession>A0ABR2EEE7</accession>
<evidence type="ECO:0000256" key="9">
    <source>
        <dbReference type="SAM" id="MobiDB-lite"/>
    </source>
</evidence>
<dbReference type="PANTHER" id="PTHR21427">
    <property type="entry name" value="UBIQUINONE BIOSYNTHESIS PROTEIN COQ9, MITOCHONDRIAL"/>
    <property type="match status" value="1"/>
</dbReference>
<evidence type="ECO:0000256" key="5">
    <source>
        <dbReference type="ARBA" id="ARBA00022946"/>
    </source>
</evidence>
<organism evidence="11 12">
    <name type="scientific">Hibiscus sabdariffa</name>
    <name type="common">roselle</name>
    <dbReference type="NCBI Taxonomy" id="183260"/>
    <lineage>
        <taxon>Eukaryota</taxon>
        <taxon>Viridiplantae</taxon>
        <taxon>Streptophyta</taxon>
        <taxon>Embryophyta</taxon>
        <taxon>Tracheophyta</taxon>
        <taxon>Spermatophyta</taxon>
        <taxon>Magnoliopsida</taxon>
        <taxon>eudicotyledons</taxon>
        <taxon>Gunneridae</taxon>
        <taxon>Pentapetalae</taxon>
        <taxon>rosids</taxon>
        <taxon>malvids</taxon>
        <taxon>Malvales</taxon>
        <taxon>Malvaceae</taxon>
        <taxon>Malvoideae</taxon>
        <taxon>Hibiscus</taxon>
    </lineage>
</organism>
<comment type="similarity">
    <text evidence="3 8">Belongs to the COQ9 family.</text>
</comment>
<keyword evidence="12" id="KW-1185">Reference proteome</keyword>
<comment type="caution">
    <text evidence="11">The sequence shown here is derived from an EMBL/GenBank/DDBJ whole genome shotgun (WGS) entry which is preliminary data.</text>
</comment>
<proteinExistence type="inferred from homology"/>
<feature type="compositionally biased region" description="Polar residues" evidence="9">
    <location>
        <begin position="45"/>
        <end position="55"/>
    </location>
</feature>
<sequence>MYRTAANRLLHHASLIKISAGSHLRRLPILGTVITSSRFSTTADLQTSPNQTFHPSDSSTSSSSSSTAGDDSRHGSKNPRAEYEEEQARVLQASLRHVIKFGWSEEAMITGAKEVGVSPSIVGSFPRKEAALVEFFMDDCLQRLIHRIDSGEELQQLIPSQRISKLVRVRLEMQAPHISKWPQALSIQAHPMNVPTSFKQRAMLVNEIWHAAGDEASDIDWYVKRTFLGGIYSTTEIYMLTDRSPEFRDTWLFLDDRVKDAFDLKKTIQEATYLAEAVGAGMGSSLQGFVGKVFQR</sequence>
<comment type="function">
    <text evidence="8">Membrane-associated protein that warps the membrane surface to access and bind aromatic isoprenes with high specificity, including ubiquinone (CoQ) isoprene intermediates and presents them directly to Coq7, therefore facilitating the Coq7-mediated hydroxylase step. Participates in the biosynthesis of coenzyme Q, also named ubiquinone, an essential lipid-soluble electron transporter for aerobic cellular respiration.</text>
</comment>
<keyword evidence="5" id="KW-0809">Transit peptide</keyword>
<feature type="compositionally biased region" description="Low complexity" evidence="9">
    <location>
        <begin position="56"/>
        <end position="69"/>
    </location>
</feature>
<evidence type="ECO:0000256" key="1">
    <source>
        <dbReference type="ARBA" id="ARBA00004173"/>
    </source>
</evidence>
<evidence type="ECO:0000313" key="12">
    <source>
        <dbReference type="Proteomes" id="UP001472677"/>
    </source>
</evidence>
<protein>
    <recommendedName>
        <fullName evidence="8">Ubiquinone biosynthesis protein</fullName>
    </recommendedName>
</protein>
<evidence type="ECO:0000256" key="4">
    <source>
        <dbReference type="ARBA" id="ARBA00022688"/>
    </source>
</evidence>
<name>A0ABR2EEE7_9ROSI</name>